<reference evidence="1" key="1">
    <citation type="submission" date="2022-07" db="EMBL/GenBank/DDBJ databases">
        <authorList>
            <person name="Xamxidin M."/>
        </authorList>
    </citation>
    <scope>NUCLEOTIDE SEQUENCE</scope>
    <source>
        <strain evidence="1">YS8-69</strain>
    </source>
</reference>
<protein>
    <submittedName>
        <fullName evidence="1">Ankyrin repeat domain-containing protein</fullName>
    </submittedName>
</protein>
<dbReference type="InterPro" id="IPR002110">
    <property type="entry name" value="Ankyrin_rpt"/>
</dbReference>
<dbReference type="Gene3D" id="1.10.3290.20">
    <property type="match status" value="1"/>
</dbReference>
<evidence type="ECO:0000313" key="2">
    <source>
        <dbReference type="Proteomes" id="UP001165267"/>
    </source>
</evidence>
<proteinExistence type="predicted"/>
<dbReference type="InterPro" id="IPR036770">
    <property type="entry name" value="Ankyrin_rpt-contain_sf"/>
</dbReference>
<accession>A0ABT1XE89</accession>
<dbReference type="RefSeq" id="WP_257510822.1">
    <property type="nucleotide sequence ID" value="NZ_JANKHG010000014.1"/>
</dbReference>
<keyword evidence="2" id="KW-1185">Reference proteome</keyword>
<dbReference type="Proteomes" id="UP001165267">
    <property type="component" value="Unassembled WGS sequence"/>
</dbReference>
<comment type="caution">
    <text evidence="1">The sequence shown here is derived from an EMBL/GenBank/DDBJ whole genome shotgun (WGS) entry which is preliminary data.</text>
</comment>
<organism evidence="1 2">
    <name type="scientific">Limnobacter parvus</name>
    <dbReference type="NCBI Taxonomy" id="2939690"/>
    <lineage>
        <taxon>Bacteria</taxon>
        <taxon>Pseudomonadati</taxon>
        <taxon>Pseudomonadota</taxon>
        <taxon>Betaproteobacteria</taxon>
        <taxon>Burkholderiales</taxon>
        <taxon>Burkholderiaceae</taxon>
        <taxon>Limnobacter</taxon>
    </lineage>
</organism>
<dbReference type="EMBL" id="JANKHG010000014">
    <property type="protein sequence ID" value="MCR2745575.1"/>
    <property type="molecule type" value="Genomic_DNA"/>
</dbReference>
<name>A0ABT1XE89_9BURK</name>
<evidence type="ECO:0000313" key="1">
    <source>
        <dbReference type="EMBL" id="MCR2745575.1"/>
    </source>
</evidence>
<dbReference type="Pfam" id="PF12796">
    <property type="entry name" value="Ank_2"/>
    <property type="match status" value="1"/>
</dbReference>
<sequence>MGRITLAQDAPNTNSLGHFILRNSQIALPFQSAIAADPEHQEKYWDEKVTNVLDKEIISFMENTHASDTQAPSFTRYGIPAAAYKAWGDCVQEPAVHALYSGIPVSRKQLNTYFAEGRKRLAQEAAEITAMMKNQDLDGVKAKFNTDFFGADRLVKLLTPLGDDGPYEPHSHRAIDLMKNGSKEDVFRRIGHLTLDKDTLRFAISNVNDSPKPDALALLFSVKVGKLRLDTTSTYLSASFGKQKGIDMPSNMSRNWNKEIPEIFWRHSPVQNIPYLETLCSQCYESIVDEKHLPIDLIDKILHLHYLESHLCKFARGSAAINGWQTESLLKAYGAGQLEMPENLDCLALSHNLSSDFIQEVHDKYPEFTKILIKIRQPETLPMQLCDAIKHRDDSTSQLLLQDLLTVELMQVKSPSGLGLMQLAAKYDNSSMVNQLVNAGIPASHSHDERTPLMLAIRNNAIHCALQLVERMAPHEIEPLIPGRNHPLHHLIIADQPECELLLLAEALCMKLAKNNQNLNSPDSRGETPAQLAKKMDKPLLEKIIETQAQHFR</sequence>
<gene>
    <name evidence="1" type="ORF">NSP04_02820</name>
</gene>
<dbReference type="SUPFAM" id="SSF48403">
    <property type="entry name" value="Ankyrin repeat"/>
    <property type="match status" value="1"/>
</dbReference>
<dbReference type="Gene3D" id="1.25.40.20">
    <property type="entry name" value="Ankyrin repeat-containing domain"/>
    <property type="match status" value="1"/>
</dbReference>